<dbReference type="PROSITE" id="PS00903">
    <property type="entry name" value="CYT_DCMP_DEAMINASES_1"/>
    <property type="match status" value="1"/>
</dbReference>
<gene>
    <name evidence="9" type="ORF">DealDRAFT_1689</name>
</gene>
<dbReference type="Pfam" id="PF00383">
    <property type="entry name" value="dCMP_cyt_deam_1"/>
    <property type="match status" value="1"/>
</dbReference>
<feature type="binding site" evidence="7">
    <location>
        <position position="92"/>
    </location>
    <ligand>
        <name>Zn(2+)</name>
        <dbReference type="ChEBI" id="CHEBI:29105"/>
        <note>catalytic</note>
    </ligand>
</feature>
<dbReference type="Gene3D" id="3.40.140.10">
    <property type="entry name" value="Cytidine Deaminase, domain 2"/>
    <property type="match status" value="1"/>
</dbReference>
<evidence type="ECO:0000256" key="4">
    <source>
        <dbReference type="ARBA" id="ARBA00022801"/>
    </source>
</evidence>
<comment type="similarity">
    <text evidence="2">Belongs to the cytidine and deoxycytidylate deaminase family.</text>
</comment>
<dbReference type="PIRSF" id="PIRSF006019">
    <property type="entry name" value="dCMP_deaminase"/>
    <property type="match status" value="1"/>
</dbReference>
<keyword evidence="3 7" id="KW-0479">Metal-binding</keyword>
<evidence type="ECO:0000256" key="3">
    <source>
        <dbReference type="ARBA" id="ARBA00022723"/>
    </source>
</evidence>
<dbReference type="GO" id="GO:0008270">
    <property type="term" value="F:zinc ion binding"/>
    <property type="evidence" value="ECO:0007669"/>
    <property type="project" value="InterPro"/>
</dbReference>
<dbReference type="PANTHER" id="PTHR11086:SF18">
    <property type="entry name" value="DEOXYCYTIDYLATE DEAMINASE"/>
    <property type="match status" value="1"/>
</dbReference>
<evidence type="ECO:0000256" key="6">
    <source>
        <dbReference type="PIRSR" id="PIRSR006019-1"/>
    </source>
</evidence>
<dbReference type="InterPro" id="IPR016193">
    <property type="entry name" value="Cytidine_deaminase-like"/>
</dbReference>
<comment type="cofactor">
    <cofactor evidence="1 7">
        <name>Zn(2+)</name>
        <dbReference type="ChEBI" id="CHEBI:29105"/>
    </cofactor>
</comment>
<dbReference type="PROSITE" id="PS51747">
    <property type="entry name" value="CYT_DCMP_DEAMINASES_2"/>
    <property type="match status" value="1"/>
</dbReference>
<dbReference type="EMBL" id="ACJM01000007">
    <property type="protein sequence ID" value="EEG77566.1"/>
    <property type="molecule type" value="Genomic_DNA"/>
</dbReference>
<dbReference type="InterPro" id="IPR016192">
    <property type="entry name" value="APOBEC/CMP_deaminase_Zn-bd"/>
</dbReference>
<organism evidence="9 10">
    <name type="scientific">Dethiobacter alkaliphilus AHT 1</name>
    <dbReference type="NCBI Taxonomy" id="555088"/>
    <lineage>
        <taxon>Bacteria</taxon>
        <taxon>Bacillati</taxon>
        <taxon>Bacillota</taxon>
        <taxon>Dethiobacteria</taxon>
        <taxon>Dethiobacterales</taxon>
        <taxon>Dethiobacteraceae</taxon>
        <taxon>Dethiobacter</taxon>
    </lineage>
</organism>
<dbReference type="Proteomes" id="UP000006443">
    <property type="component" value="Unassembled WGS sequence"/>
</dbReference>
<evidence type="ECO:0000259" key="8">
    <source>
        <dbReference type="PROSITE" id="PS51747"/>
    </source>
</evidence>
<dbReference type="SUPFAM" id="SSF53927">
    <property type="entry name" value="Cytidine deaminase-like"/>
    <property type="match status" value="1"/>
</dbReference>
<proteinExistence type="inferred from homology"/>
<dbReference type="PANTHER" id="PTHR11086">
    <property type="entry name" value="DEOXYCYTIDYLATE DEAMINASE-RELATED"/>
    <property type="match status" value="1"/>
</dbReference>
<dbReference type="eggNOG" id="COG2131">
    <property type="taxonomic scope" value="Bacteria"/>
</dbReference>
<dbReference type="InterPro" id="IPR035105">
    <property type="entry name" value="Deoxycytidylate_deaminase_dom"/>
</dbReference>
<accession>C0GGD6</accession>
<feature type="active site" description="Proton donor" evidence="6">
    <location>
        <position position="94"/>
    </location>
</feature>
<feature type="binding site" evidence="7">
    <location>
        <position position="123"/>
    </location>
    <ligand>
        <name>Zn(2+)</name>
        <dbReference type="ChEBI" id="CHEBI:29105"/>
        <note>catalytic</note>
    </ligand>
</feature>
<evidence type="ECO:0000256" key="1">
    <source>
        <dbReference type="ARBA" id="ARBA00001947"/>
    </source>
</evidence>
<dbReference type="STRING" id="555088.DealDRAFT_1689"/>
<evidence type="ECO:0000313" key="9">
    <source>
        <dbReference type="EMBL" id="EEG77566.1"/>
    </source>
</evidence>
<keyword evidence="4" id="KW-0378">Hydrolase</keyword>
<reference evidence="9 10" key="1">
    <citation type="submission" date="2009-02" db="EMBL/GenBank/DDBJ databases">
        <title>Sequencing of the draft genome and assembly of Dethiobacter alkaliphilus AHT 1.</title>
        <authorList>
            <consortium name="US DOE Joint Genome Institute (JGI-PGF)"/>
            <person name="Lucas S."/>
            <person name="Copeland A."/>
            <person name="Lapidus A."/>
            <person name="Glavina del Rio T."/>
            <person name="Dalin E."/>
            <person name="Tice H."/>
            <person name="Bruce D."/>
            <person name="Goodwin L."/>
            <person name="Pitluck S."/>
            <person name="Larimer F."/>
            <person name="Land M.L."/>
            <person name="Hauser L."/>
            <person name="Muyzer G."/>
        </authorList>
    </citation>
    <scope>NUCLEOTIDE SEQUENCE [LARGE SCALE GENOMIC DNA]</scope>
    <source>
        <strain evidence="9 10">AHT 1</strain>
    </source>
</reference>
<feature type="domain" description="CMP/dCMP-type deaminase" evidence="8">
    <location>
        <begin position="19"/>
        <end position="152"/>
    </location>
</feature>
<name>C0GGD6_DETAL</name>
<feature type="binding site" evidence="7">
    <location>
        <position position="120"/>
    </location>
    <ligand>
        <name>Zn(2+)</name>
        <dbReference type="ChEBI" id="CHEBI:29105"/>
        <note>catalytic</note>
    </ligand>
</feature>
<evidence type="ECO:0000256" key="5">
    <source>
        <dbReference type="ARBA" id="ARBA00022833"/>
    </source>
</evidence>
<dbReference type="GO" id="GO:0005737">
    <property type="term" value="C:cytoplasm"/>
    <property type="evidence" value="ECO:0007669"/>
    <property type="project" value="TreeGrafter"/>
</dbReference>
<dbReference type="CDD" id="cd01286">
    <property type="entry name" value="deoxycytidylate_deaminase"/>
    <property type="match status" value="1"/>
</dbReference>
<protein>
    <submittedName>
        <fullName evidence="9">CMP/dCMP deaminase zinc-binding</fullName>
    </submittedName>
</protein>
<keyword evidence="5 7" id="KW-0862">Zinc</keyword>
<evidence type="ECO:0000256" key="2">
    <source>
        <dbReference type="ARBA" id="ARBA00006576"/>
    </source>
</evidence>
<dbReference type="InterPro" id="IPR016473">
    <property type="entry name" value="dCMP_deaminase"/>
</dbReference>
<dbReference type="InterPro" id="IPR015517">
    <property type="entry name" value="dCMP_deaminase-rel"/>
</dbReference>
<dbReference type="InterPro" id="IPR002125">
    <property type="entry name" value="CMP_dCMP_dom"/>
</dbReference>
<dbReference type="GO" id="GO:0006220">
    <property type="term" value="P:pyrimidine nucleotide metabolic process"/>
    <property type="evidence" value="ECO:0007669"/>
    <property type="project" value="InterPro"/>
</dbReference>
<evidence type="ECO:0000256" key="7">
    <source>
        <dbReference type="PIRSR" id="PIRSR006019-2"/>
    </source>
</evidence>
<keyword evidence="10" id="KW-1185">Reference proteome</keyword>
<evidence type="ECO:0000313" key="10">
    <source>
        <dbReference type="Proteomes" id="UP000006443"/>
    </source>
</evidence>
<dbReference type="GO" id="GO:0004132">
    <property type="term" value="F:dCMP deaminase activity"/>
    <property type="evidence" value="ECO:0007669"/>
    <property type="project" value="InterPro"/>
</dbReference>
<dbReference type="AlphaFoldDB" id="C0GGD6"/>
<sequence>MPETGSTVRCKGEKSMRPSWDAYFMEITHVVAGRSTCLRRKVGALIIKDKRILATGYNGAPSGLAHCQDVGCIREQQQVPSGERHELCRALHAEQNAILQAALYGVSIQHATLYCTTHPCVMCAKMIINAGMKEVVIVKTYPDTMAAALLDEAGVTVRYLEEPSAC</sequence>
<comment type="caution">
    <text evidence="9">The sequence shown here is derived from an EMBL/GenBank/DDBJ whole genome shotgun (WGS) entry which is preliminary data.</text>
</comment>